<dbReference type="SUPFAM" id="SSF50129">
    <property type="entry name" value="GroES-like"/>
    <property type="match status" value="1"/>
</dbReference>
<dbReference type="InterPro" id="IPR036291">
    <property type="entry name" value="NAD(P)-bd_dom_sf"/>
</dbReference>
<gene>
    <name evidence="2" type="ORF">TrCOL_g10559</name>
</gene>
<dbReference type="SUPFAM" id="SSF51735">
    <property type="entry name" value="NAD(P)-binding Rossmann-fold domains"/>
    <property type="match status" value="1"/>
</dbReference>
<reference evidence="3" key="1">
    <citation type="journal article" date="2023" name="Commun. Biol.">
        <title>Genome analysis of Parmales, the sister group of diatoms, reveals the evolutionary specialization of diatoms from phago-mixotrophs to photoautotrophs.</title>
        <authorList>
            <person name="Ban H."/>
            <person name="Sato S."/>
            <person name="Yoshikawa S."/>
            <person name="Yamada K."/>
            <person name="Nakamura Y."/>
            <person name="Ichinomiya M."/>
            <person name="Sato N."/>
            <person name="Blanc-Mathieu R."/>
            <person name="Endo H."/>
            <person name="Kuwata A."/>
            <person name="Ogata H."/>
        </authorList>
    </citation>
    <scope>NUCLEOTIDE SEQUENCE [LARGE SCALE GENOMIC DNA]</scope>
</reference>
<dbReference type="EMBL" id="BRYA01000336">
    <property type="protein sequence ID" value="GMI47271.1"/>
    <property type="molecule type" value="Genomic_DNA"/>
</dbReference>
<evidence type="ECO:0000313" key="2">
    <source>
        <dbReference type="EMBL" id="GMI47271.1"/>
    </source>
</evidence>
<evidence type="ECO:0000259" key="1">
    <source>
        <dbReference type="SMART" id="SM00829"/>
    </source>
</evidence>
<dbReference type="InterPro" id="IPR051397">
    <property type="entry name" value="Zn-ADH-like_protein"/>
</dbReference>
<keyword evidence="3" id="KW-1185">Reference proteome</keyword>
<organism evidence="2 3">
    <name type="scientific">Triparma columacea</name>
    <dbReference type="NCBI Taxonomy" id="722753"/>
    <lineage>
        <taxon>Eukaryota</taxon>
        <taxon>Sar</taxon>
        <taxon>Stramenopiles</taxon>
        <taxon>Ochrophyta</taxon>
        <taxon>Bolidophyceae</taxon>
        <taxon>Parmales</taxon>
        <taxon>Triparmaceae</taxon>
        <taxon>Triparma</taxon>
    </lineage>
</organism>
<dbReference type="SMART" id="SM00829">
    <property type="entry name" value="PKS_ER"/>
    <property type="match status" value="1"/>
</dbReference>
<dbReference type="PANTHER" id="PTHR43677:SF4">
    <property type="entry name" value="QUINONE OXIDOREDUCTASE-LIKE PROTEIN 2"/>
    <property type="match status" value="1"/>
</dbReference>
<evidence type="ECO:0000313" key="3">
    <source>
        <dbReference type="Proteomes" id="UP001165065"/>
    </source>
</evidence>
<dbReference type="Proteomes" id="UP001165065">
    <property type="component" value="Unassembled WGS sequence"/>
</dbReference>
<dbReference type="GO" id="GO:0016491">
    <property type="term" value="F:oxidoreductase activity"/>
    <property type="evidence" value="ECO:0007669"/>
    <property type="project" value="InterPro"/>
</dbReference>
<comment type="caution">
    <text evidence="2">The sequence shown here is derived from an EMBL/GenBank/DDBJ whole genome shotgun (WGS) entry which is preliminary data.</text>
</comment>
<name>A0A9W7GM61_9STRA</name>
<dbReference type="PANTHER" id="PTHR43677">
    <property type="entry name" value="SHORT-CHAIN DEHYDROGENASE/REDUCTASE"/>
    <property type="match status" value="1"/>
</dbReference>
<feature type="domain" description="Enoyl reductase (ER)" evidence="1">
    <location>
        <begin position="17"/>
        <end position="327"/>
    </location>
</feature>
<dbReference type="Gene3D" id="3.90.180.10">
    <property type="entry name" value="Medium-chain alcohol dehydrogenases, catalytic domain"/>
    <property type="match status" value="1"/>
</dbReference>
<dbReference type="InterPro" id="IPR020843">
    <property type="entry name" value="ER"/>
</dbReference>
<dbReference type="AlphaFoldDB" id="A0A9W7GM61"/>
<proteinExistence type="predicted"/>
<sequence>MSTDIKTHMAVVTLGVGDYSQLSYKPVPTPLDMDPGRELIKVLSCGLNNTDLNTRVGWYSKDADNPTGYGGEKPSPFPLIQGTDGFGITSGGQRVLVRSSTPRGWYGSDFSGFFQQYCEVDSRDVFPVPDGCKLSEAQLGTIPCIYGTAENMLLRASVREGDRVIVPGASGGVAGAVIELCLARGCNVVGMTSNEVKAKNLRERFGTSVSVRIVTSLPTDEKFTCAIDNVGGAGASLLIEALEEGGRYVTSGAIAGHEVKVDMRTVYLKVLTIFGSTRWNDDVMHNLIRYLGEGKLNPVVGRTFKLGEIVEAQKCFEQRKVAGKIVLLPWEGEGGV</sequence>
<dbReference type="InterPro" id="IPR011032">
    <property type="entry name" value="GroES-like_sf"/>
</dbReference>
<dbReference type="OrthoDB" id="203908at2759"/>
<accession>A0A9W7GM61</accession>
<protein>
    <recommendedName>
        <fullName evidence="1">Enoyl reductase (ER) domain-containing protein</fullName>
    </recommendedName>
</protein>
<dbReference type="Pfam" id="PF13602">
    <property type="entry name" value="ADH_zinc_N_2"/>
    <property type="match status" value="1"/>
</dbReference>